<feature type="binding site" evidence="8">
    <location>
        <position position="29"/>
    </location>
    <ligand>
        <name>[4Fe-4S] cluster</name>
        <dbReference type="ChEBI" id="CHEBI:49883"/>
        <label>1</label>
    </ligand>
</feature>
<reference evidence="11" key="1">
    <citation type="submission" date="2016-06" db="UniProtKB">
        <authorList>
            <consortium name="WormBaseParasite"/>
        </authorList>
    </citation>
    <scope>IDENTIFICATION</scope>
</reference>
<dbReference type="HAMAP" id="MF_02040">
    <property type="entry name" value="Mrp_NBP35"/>
    <property type="match status" value="1"/>
</dbReference>
<gene>
    <name evidence="9" type="ORF">SBAD_LOCUS3793</name>
</gene>
<evidence type="ECO:0000256" key="5">
    <source>
        <dbReference type="ARBA" id="ARBA00022840"/>
    </source>
</evidence>
<feature type="binding site" evidence="8">
    <location>
        <position position="240"/>
    </location>
    <ligand>
        <name>[4Fe-4S] cluster</name>
        <dbReference type="ChEBI" id="CHEBI:49883"/>
        <label>2</label>
        <note>ligand shared with heterodimeric partner</note>
    </ligand>
</feature>
<protein>
    <recommendedName>
        <fullName evidence="8">Cytosolic Fe-S cluster assembly factor NUBP1 homolog</fullName>
    </recommendedName>
</protein>
<keyword evidence="5 8" id="KW-0067">ATP-binding</keyword>
<dbReference type="HAMAP" id="MF_03038">
    <property type="entry name" value="NUBP1"/>
    <property type="match status" value="1"/>
</dbReference>
<keyword evidence="6 8" id="KW-0408">Iron</keyword>
<dbReference type="WBParaSite" id="SBAD_0000396301-mRNA-1">
    <property type="protein sequence ID" value="SBAD_0000396301-mRNA-1"/>
    <property type="gene ID" value="SBAD_0000396301"/>
</dbReference>
<dbReference type="SUPFAM" id="SSF52540">
    <property type="entry name" value="P-loop containing nucleoside triphosphate hydrolases"/>
    <property type="match status" value="1"/>
</dbReference>
<dbReference type="InterPro" id="IPR027417">
    <property type="entry name" value="P-loop_NTPase"/>
</dbReference>
<dbReference type="FunFam" id="3.40.50.300:FF:001119">
    <property type="entry name" value="Iron-sulfur cluster carrier protein"/>
    <property type="match status" value="1"/>
</dbReference>
<dbReference type="Gene3D" id="3.40.50.300">
    <property type="entry name" value="P-loop containing nucleotide triphosphate hydrolases"/>
    <property type="match status" value="1"/>
</dbReference>
<dbReference type="Pfam" id="PF10609">
    <property type="entry name" value="ParA"/>
    <property type="match status" value="1"/>
</dbReference>
<keyword evidence="10" id="KW-1185">Reference proteome</keyword>
<proteinExistence type="inferred from homology"/>
<evidence type="ECO:0000256" key="8">
    <source>
        <dbReference type="HAMAP-Rule" id="MF_03038"/>
    </source>
</evidence>
<accession>A0A183IJJ7</accession>
<name>A0A183IJJ7_9BILA</name>
<dbReference type="OrthoDB" id="1741334at2759"/>
<evidence type="ECO:0000256" key="7">
    <source>
        <dbReference type="ARBA" id="ARBA00023014"/>
    </source>
</evidence>
<comment type="cofactor">
    <cofactor evidence="8">
        <name>[4Fe-4S] cluster</name>
        <dbReference type="ChEBI" id="CHEBI:49883"/>
    </cofactor>
    <text evidence="8">Binds 4 [4Fe-4S] clusters per heterotetramer. Contains two stable clusters in the N-termini of NUBP1 and two labile, bridging clusters between subunits of the NUBP1-NUBP2 heterotetramer.</text>
</comment>
<feature type="binding site" evidence="8">
    <location>
        <position position="26"/>
    </location>
    <ligand>
        <name>[4Fe-4S] cluster</name>
        <dbReference type="ChEBI" id="CHEBI:49883"/>
        <label>1</label>
    </ligand>
</feature>
<dbReference type="PROSITE" id="PS01215">
    <property type="entry name" value="MRP"/>
    <property type="match status" value="1"/>
</dbReference>
<dbReference type="InterPro" id="IPR019591">
    <property type="entry name" value="Mrp/NBP35_ATP-bd"/>
</dbReference>
<feature type="binding site" evidence="8">
    <location>
        <position position="243"/>
    </location>
    <ligand>
        <name>[4Fe-4S] cluster</name>
        <dbReference type="ChEBI" id="CHEBI:49883"/>
        <label>2</label>
        <note>ligand shared with heterodimeric partner</note>
    </ligand>
</feature>
<evidence type="ECO:0000313" key="10">
    <source>
        <dbReference type="Proteomes" id="UP000270296"/>
    </source>
</evidence>
<evidence type="ECO:0000256" key="6">
    <source>
        <dbReference type="ARBA" id="ARBA00023004"/>
    </source>
</evidence>
<evidence type="ECO:0000256" key="4">
    <source>
        <dbReference type="ARBA" id="ARBA00022741"/>
    </source>
</evidence>
<dbReference type="GO" id="GO:0051539">
    <property type="term" value="F:4 iron, 4 sulfur cluster binding"/>
    <property type="evidence" value="ECO:0007669"/>
    <property type="project" value="UniProtKB-UniRule"/>
</dbReference>
<dbReference type="InterPro" id="IPR028601">
    <property type="entry name" value="NUBP1/Nbp35"/>
</dbReference>
<feature type="binding site" evidence="8">
    <location>
        <position position="12"/>
    </location>
    <ligand>
        <name>[4Fe-4S] cluster</name>
        <dbReference type="ChEBI" id="CHEBI:49883"/>
        <label>1</label>
    </ligand>
</feature>
<evidence type="ECO:0000313" key="11">
    <source>
        <dbReference type="WBParaSite" id="SBAD_0000396301-mRNA-1"/>
    </source>
</evidence>
<keyword evidence="1 8" id="KW-0004">4Fe-4S</keyword>
<dbReference type="PANTHER" id="PTHR23264">
    <property type="entry name" value="NUCLEOTIDE-BINDING PROTEIN NBP35 YEAST -RELATED"/>
    <property type="match status" value="1"/>
</dbReference>
<dbReference type="Proteomes" id="UP000270296">
    <property type="component" value="Unassembled WGS sequence"/>
</dbReference>
<evidence type="ECO:0000313" key="9">
    <source>
        <dbReference type="EMBL" id="VDP02387.1"/>
    </source>
</evidence>
<dbReference type="CDD" id="cd02037">
    <property type="entry name" value="Mrp_NBP35"/>
    <property type="match status" value="1"/>
</dbReference>
<feature type="binding site" evidence="8">
    <location>
        <position position="35"/>
    </location>
    <ligand>
        <name>[4Fe-4S] cluster</name>
        <dbReference type="ChEBI" id="CHEBI:49883"/>
        <label>1</label>
    </ligand>
</feature>
<dbReference type="InterPro" id="IPR000808">
    <property type="entry name" value="Mrp-like_CS"/>
</dbReference>
<evidence type="ECO:0000256" key="2">
    <source>
        <dbReference type="ARBA" id="ARBA00022490"/>
    </source>
</evidence>
<keyword evidence="7 8" id="KW-0411">Iron-sulfur</keyword>
<dbReference type="AlphaFoldDB" id="A0A183IJJ7"/>
<dbReference type="GO" id="GO:0140663">
    <property type="term" value="F:ATP-dependent FeS chaperone activity"/>
    <property type="evidence" value="ECO:0007669"/>
    <property type="project" value="InterPro"/>
</dbReference>
<dbReference type="GO" id="GO:0016226">
    <property type="term" value="P:iron-sulfur cluster assembly"/>
    <property type="evidence" value="ECO:0007669"/>
    <property type="project" value="UniProtKB-UniRule"/>
</dbReference>
<feature type="binding site" evidence="8">
    <location>
        <begin position="65"/>
        <end position="72"/>
    </location>
    <ligand>
        <name>ATP</name>
        <dbReference type="ChEBI" id="CHEBI:30616"/>
    </ligand>
</feature>
<reference evidence="9 10" key="2">
    <citation type="submission" date="2018-11" db="EMBL/GenBank/DDBJ databases">
        <authorList>
            <consortium name="Pathogen Informatics"/>
        </authorList>
    </citation>
    <scope>NUCLEOTIDE SEQUENCE [LARGE SCALE GENOMIC DNA]</scope>
</reference>
<evidence type="ECO:0000256" key="1">
    <source>
        <dbReference type="ARBA" id="ARBA00022485"/>
    </source>
</evidence>
<evidence type="ECO:0000256" key="3">
    <source>
        <dbReference type="ARBA" id="ARBA00022723"/>
    </source>
</evidence>
<comment type="subcellular location">
    <subcellularLocation>
        <location evidence="8">Cytoplasm</location>
    </subcellularLocation>
</comment>
<dbReference type="EMBL" id="UZAM01007953">
    <property type="protein sequence ID" value="VDP02387.1"/>
    <property type="molecule type" value="Genomic_DNA"/>
</dbReference>
<keyword evidence="3 8" id="KW-0479">Metal-binding</keyword>
<comment type="similarity">
    <text evidence="8">Belongs to the Mrp/NBP35 ATP-binding proteins family. NUBP1/NBP35 subfamily.</text>
</comment>
<dbReference type="InterPro" id="IPR033756">
    <property type="entry name" value="YlxH/NBP35"/>
</dbReference>
<comment type="subunit">
    <text evidence="8">Heterotetramer of 2 NUBP1 and 2 NUBP2 chains.</text>
</comment>
<keyword evidence="4 8" id="KW-0547">Nucleotide-binding</keyword>
<dbReference type="GO" id="GO:0046872">
    <property type="term" value="F:metal ion binding"/>
    <property type="evidence" value="ECO:0007669"/>
    <property type="project" value="UniProtKB-KW"/>
</dbReference>
<keyword evidence="2 8" id="KW-0963">Cytoplasm</keyword>
<dbReference type="PANTHER" id="PTHR23264:SF35">
    <property type="entry name" value="CYTOSOLIC FE-S CLUSTER ASSEMBLY FACTOR NUBP1"/>
    <property type="match status" value="1"/>
</dbReference>
<organism evidence="11">
    <name type="scientific">Soboliphyme baturini</name>
    <dbReference type="NCBI Taxonomy" id="241478"/>
    <lineage>
        <taxon>Eukaryota</taxon>
        <taxon>Metazoa</taxon>
        <taxon>Ecdysozoa</taxon>
        <taxon>Nematoda</taxon>
        <taxon>Enoplea</taxon>
        <taxon>Dorylaimia</taxon>
        <taxon>Dioctophymatida</taxon>
        <taxon>Dioctophymatoidea</taxon>
        <taxon>Soboliphymatidae</taxon>
        <taxon>Soboliphyme</taxon>
    </lineage>
</organism>
<comment type="function">
    <text evidence="8">Component of the cytosolic iron-sulfur (Fe/S) protein assembly (CIA) machinery. Required for maturation of extramitochondrial Fe-S proteins. The NUBP1-NUBP2 heterotetramer forms a Fe-S scaffold complex, mediating the de novo assembly of an Fe-S cluster and its transfer to target apoproteins.</text>
</comment>
<dbReference type="GO" id="GO:0005524">
    <property type="term" value="F:ATP binding"/>
    <property type="evidence" value="ECO:0007669"/>
    <property type="project" value="UniProtKB-KW"/>
</dbReference>
<sequence>MTDVPVDAPAHCPGVESDSAGKASACEGCPNQRLCVSGVSKVDVDLPAIASRLKSIRHVVLVLSGKGGVGKSTLACLIARAFSFADERFNVALLDIDICGPSQPTIFGIEDAQVHQSLSGWSPVYVDDNLAVMSVGFLLSSPDDAVIWRGQKKTALIKQFLKDVDWGDLDFMVVDTPPGTSDEHLTVVQCLSKAAGSFGAVIVTTPQEVALLDVRKEVNFCRKVKVPIIGVVENMSSLCCPKCHKFSILFPPTSGGVEKMCREMDLPFLGSLPLDPLLTRCCDEGRNFLQEPGCGQTSVALKNIADKIVNHFGQ</sequence>
<dbReference type="GO" id="GO:0005829">
    <property type="term" value="C:cytosol"/>
    <property type="evidence" value="ECO:0007669"/>
    <property type="project" value="TreeGrafter"/>
</dbReference>